<feature type="compositionally biased region" description="Polar residues" evidence="1">
    <location>
        <begin position="71"/>
        <end position="92"/>
    </location>
</feature>
<dbReference type="Proteomes" id="UP000765509">
    <property type="component" value="Unassembled WGS sequence"/>
</dbReference>
<feature type="compositionally biased region" description="Basic residues" evidence="1">
    <location>
        <begin position="98"/>
        <end position="111"/>
    </location>
</feature>
<keyword evidence="3" id="KW-1185">Reference proteome</keyword>
<sequence>MEHEQQAVQPGIPLGRTWSKLPEDLYQRDILQKPYGNHQTLESHQAIQTPEVRPNTIRKNKATIEAIEEQLTQTGHTQIPSGSQGVDHTSSPAAAHHSGTKRAVAKSHHSSKSQEVFRRRQGHKGKNKTSFNKRQRESDPMIHKLLDLVKEVHKNQK</sequence>
<dbReference type="EMBL" id="AVOT02000494">
    <property type="protein sequence ID" value="MBW0463157.1"/>
    <property type="molecule type" value="Genomic_DNA"/>
</dbReference>
<accession>A0A9Q3BDL9</accession>
<feature type="compositionally biased region" description="Basic residues" evidence="1">
    <location>
        <begin position="119"/>
        <end position="133"/>
    </location>
</feature>
<organism evidence="2 3">
    <name type="scientific">Austropuccinia psidii MF-1</name>
    <dbReference type="NCBI Taxonomy" id="1389203"/>
    <lineage>
        <taxon>Eukaryota</taxon>
        <taxon>Fungi</taxon>
        <taxon>Dikarya</taxon>
        <taxon>Basidiomycota</taxon>
        <taxon>Pucciniomycotina</taxon>
        <taxon>Pucciniomycetes</taxon>
        <taxon>Pucciniales</taxon>
        <taxon>Sphaerophragmiaceae</taxon>
        <taxon>Austropuccinia</taxon>
    </lineage>
</organism>
<comment type="caution">
    <text evidence="2">The sequence shown here is derived from an EMBL/GenBank/DDBJ whole genome shotgun (WGS) entry which is preliminary data.</text>
</comment>
<gene>
    <name evidence="2" type="ORF">O181_002872</name>
</gene>
<dbReference type="AlphaFoldDB" id="A0A9Q3BDL9"/>
<evidence type="ECO:0000256" key="1">
    <source>
        <dbReference type="SAM" id="MobiDB-lite"/>
    </source>
</evidence>
<feature type="region of interest" description="Disordered" evidence="1">
    <location>
        <begin position="71"/>
        <end position="142"/>
    </location>
</feature>
<proteinExistence type="predicted"/>
<protein>
    <submittedName>
        <fullName evidence="2">Uncharacterized protein</fullName>
    </submittedName>
</protein>
<name>A0A9Q3BDL9_9BASI</name>
<evidence type="ECO:0000313" key="3">
    <source>
        <dbReference type="Proteomes" id="UP000765509"/>
    </source>
</evidence>
<evidence type="ECO:0000313" key="2">
    <source>
        <dbReference type="EMBL" id="MBW0463157.1"/>
    </source>
</evidence>
<reference evidence="2" key="1">
    <citation type="submission" date="2021-03" db="EMBL/GenBank/DDBJ databases">
        <title>Draft genome sequence of rust myrtle Austropuccinia psidii MF-1, a brazilian biotype.</title>
        <authorList>
            <person name="Quecine M.C."/>
            <person name="Pachon D.M.R."/>
            <person name="Bonatelli M.L."/>
            <person name="Correr F.H."/>
            <person name="Franceschini L.M."/>
            <person name="Leite T.F."/>
            <person name="Margarido G.R.A."/>
            <person name="Almeida C.A."/>
            <person name="Ferrarezi J.A."/>
            <person name="Labate C.A."/>
        </authorList>
    </citation>
    <scope>NUCLEOTIDE SEQUENCE</scope>
    <source>
        <strain evidence="2">MF-1</strain>
    </source>
</reference>